<dbReference type="EMBL" id="PKUS01000011">
    <property type="protein sequence ID" value="PLW68779.1"/>
    <property type="molecule type" value="Genomic_DNA"/>
</dbReference>
<dbReference type="PANTHER" id="PTHR48079:SF6">
    <property type="entry name" value="NAD(P)-BINDING DOMAIN-CONTAINING PROTEIN-RELATED"/>
    <property type="match status" value="1"/>
</dbReference>
<keyword evidence="3" id="KW-1185">Reference proteome</keyword>
<dbReference type="Gene3D" id="3.40.50.720">
    <property type="entry name" value="NAD(P)-binding Rossmann-like Domain"/>
    <property type="match status" value="1"/>
</dbReference>
<comment type="caution">
    <text evidence="2">The sequence shown here is derived from an EMBL/GenBank/DDBJ whole genome shotgun (WGS) entry which is preliminary data.</text>
</comment>
<dbReference type="RefSeq" id="WP_101518064.1">
    <property type="nucleotide sequence ID" value="NZ_PKUS01000011.1"/>
</dbReference>
<sequence>MTMRVMVTGGTGFIGYHTVKALLDAGIEVSLLVRSEEKLTKVYGEGVVQHFTCGDIADADSVNAAMQGCDAVIHVAALVSTQAADAQRVYQVNLEGTRNVVGGAVEAGMERVIHVSSVTALYDPSARILNEDSPTSPKPTGYGRSKVACEKYVRALQERGAPVTIVYPASVMGPDAPELTEPHIGLQTYLAQFVPLMSSGNQYVDARDIASAHLQILQGKAASNRFVLGGHYIPWRELGPLLQQMTGQRIIKVPVSGAAMRMLGSITERVSPLFNLDVPLTREGLNYATRWVRMDNSRIEKELGFQFRPVEETLADTIRWMFEAGYLTAKQAGKIAE</sequence>
<dbReference type="InterPro" id="IPR001509">
    <property type="entry name" value="Epimerase_deHydtase"/>
</dbReference>
<evidence type="ECO:0000259" key="1">
    <source>
        <dbReference type="Pfam" id="PF01370"/>
    </source>
</evidence>
<dbReference type="GO" id="GO:0004029">
    <property type="term" value="F:aldehyde dehydrogenase (NAD+) activity"/>
    <property type="evidence" value="ECO:0007669"/>
    <property type="project" value="TreeGrafter"/>
</dbReference>
<organism evidence="2 3">
    <name type="scientific">Pseudohalioglobus lutimaris</name>
    <dbReference type="NCBI Taxonomy" id="1737061"/>
    <lineage>
        <taxon>Bacteria</taxon>
        <taxon>Pseudomonadati</taxon>
        <taxon>Pseudomonadota</taxon>
        <taxon>Gammaproteobacteria</taxon>
        <taxon>Cellvibrionales</taxon>
        <taxon>Halieaceae</taxon>
        <taxon>Pseudohalioglobus</taxon>
    </lineage>
</organism>
<protein>
    <recommendedName>
        <fullName evidence="1">NAD-dependent epimerase/dehydratase domain-containing protein</fullName>
    </recommendedName>
</protein>
<proteinExistence type="predicted"/>
<dbReference type="SUPFAM" id="SSF51735">
    <property type="entry name" value="NAD(P)-binding Rossmann-fold domains"/>
    <property type="match status" value="1"/>
</dbReference>
<name>A0A2N5X2R8_9GAMM</name>
<dbReference type="OrthoDB" id="7941246at2"/>
<dbReference type="AlphaFoldDB" id="A0A2N5X2R8"/>
<reference evidence="2 3" key="1">
    <citation type="submission" date="2018-01" db="EMBL/GenBank/DDBJ databases">
        <title>The draft genome sequence of Halioglobus lutimaris HF004.</title>
        <authorList>
            <person name="Du Z.-J."/>
            <person name="Shi M.-J."/>
        </authorList>
    </citation>
    <scope>NUCLEOTIDE SEQUENCE [LARGE SCALE GENOMIC DNA]</scope>
    <source>
        <strain evidence="2 3">HF004</strain>
    </source>
</reference>
<dbReference type="Proteomes" id="UP000235005">
    <property type="component" value="Unassembled WGS sequence"/>
</dbReference>
<evidence type="ECO:0000313" key="3">
    <source>
        <dbReference type="Proteomes" id="UP000235005"/>
    </source>
</evidence>
<evidence type="ECO:0000313" key="2">
    <source>
        <dbReference type="EMBL" id="PLW68779.1"/>
    </source>
</evidence>
<accession>A0A2N5X2R8</accession>
<dbReference type="InterPro" id="IPR051783">
    <property type="entry name" value="NAD(P)-dependent_oxidoreduct"/>
</dbReference>
<dbReference type="InterPro" id="IPR036291">
    <property type="entry name" value="NAD(P)-bd_dom_sf"/>
</dbReference>
<dbReference type="GO" id="GO:0005737">
    <property type="term" value="C:cytoplasm"/>
    <property type="evidence" value="ECO:0007669"/>
    <property type="project" value="TreeGrafter"/>
</dbReference>
<dbReference type="Pfam" id="PF01370">
    <property type="entry name" value="Epimerase"/>
    <property type="match status" value="1"/>
</dbReference>
<feature type="domain" description="NAD-dependent epimerase/dehydratase" evidence="1">
    <location>
        <begin position="5"/>
        <end position="228"/>
    </location>
</feature>
<dbReference type="PANTHER" id="PTHR48079">
    <property type="entry name" value="PROTEIN YEEZ"/>
    <property type="match status" value="1"/>
</dbReference>
<gene>
    <name evidence="2" type="ORF">C0039_10935</name>
</gene>